<evidence type="ECO:0000256" key="1">
    <source>
        <dbReference type="SAM" id="Phobius"/>
    </source>
</evidence>
<dbReference type="KEGG" id="fsa:C5Q98_05470"/>
<feature type="transmembrane region" description="Helical" evidence="1">
    <location>
        <begin position="34"/>
        <end position="56"/>
    </location>
</feature>
<accession>A0A2S0KNT4</accession>
<proteinExistence type="predicted"/>
<protein>
    <submittedName>
        <fullName evidence="2">Uncharacterized protein</fullName>
    </submittedName>
</protein>
<evidence type="ECO:0000313" key="3">
    <source>
        <dbReference type="Proteomes" id="UP000237947"/>
    </source>
</evidence>
<dbReference type="Proteomes" id="UP000237947">
    <property type="component" value="Chromosome"/>
</dbReference>
<keyword evidence="1" id="KW-1133">Transmembrane helix</keyword>
<keyword evidence="3" id="KW-1185">Reference proteome</keyword>
<evidence type="ECO:0000313" key="2">
    <source>
        <dbReference type="EMBL" id="AVM42695.1"/>
    </source>
</evidence>
<sequence length="83" mass="9636">MEDKLNFYTIIKFIILTIGIVATIVFLFKGEFWTATTVALSTGFTYVVIDYFITLLETLFDISLKAEYIAEDIYSKNKMEEEK</sequence>
<reference evidence="3" key="1">
    <citation type="submission" date="2018-02" db="EMBL/GenBank/DDBJ databases">
        <authorList>
            <person name="Holder M.E."/>
            <person name="Ajami N.J."/>
            <person name="Petrosino J.F."/>
        </authorList>
    </citation>
    <scope>NUCLEOTIDE SEQUENCE [LARGE SCALE GENOMIC DNA]</scope>
    <source>
        <strain evidence="3">CCUG 47711</strain>
    </source>
</reference>
<keyword evidence="1" id="KW-0472">Membrane</keyword>
<dbReference type="RefSeq" id="WP_106012647.1">
    <property type="nucleotide sequence ID" value="NZ_CP027226.1"/>
</dbReference>
<gene>
    <name evidence="2" type="ORF">C5Q98_05470</name>
</gene>
<keyword evidence="1" id="KW-0812">Transmembrane</keyword>
<feature type="transmembrane region" description="Helical" evidence="1">
    <location>
        <begin position="7"/>
        <end position="28"/>
    </location>
</feature>
<dbReference type="AlphaFoldDB" id="A0A2S0KNT4"/>
<dbReference type="EMBL" id="CP027226">
    <property type="protein sequence ID" value="AVM42695.1"/>
    <property type="molecule type" value="Genomic_DNA"/>
</dbReference>
<name>A0A2S0KNT4_9FIRM</name>
<organism evidence="2 3">
    <name type="scientific">Fastidiosipila sanguinis</name>
    <dbReference type="NCBI Taxonomy" id="236753"/>
    <lineage>
        <taxon>Bacteria</taxon>
        <taxon>Bacillati</taxon>
        <taxon>Bacillota</taxon>
        <taxon>Clostridia</taxon>
        <taxon>Eubacteriales</taxon>
        <taxon>Oscillospiraceae</taxon>
        <taxon>Fastidiosipila</taxon>
    </lineage>
</organism>